<dbReference type="InParanoid" id="A0A0C3ETP2"/>
<accession>A0A0C3ETP2</accession>
<organism evidence="1 2">
    <name type="scientific">Piloderma croceum (strain F 1598)</name>
    <dbReference type="NCBI Taxonomy" id="765440"/>
    <lineage>
        <taxon>Eukaryota</taxon>
        <taxon>Fungi</taxon>
        <taxon>Dikarya</taxon>
        <taxon>Basidiomycota</taxon>
        <taxon>Agaricomycotina</taxon>
        <taxon>Agaricomycetes</taxon>
        <taxon>Agaricomycetidae</taxon>
        <taxon>Atheliales</taxon>
        <taxon>Atheliaceae</taxon>
        <taxon>Piloderma</taxon>
    </lineage>
</organism>
<keyword evidence="2" id="KW-1185">Reference proteome</keyword>
<dbReference type="OrthoDB" id="2689725at2759"/>
<dbReference type="AlphaFoldDB" id="A0A0C3ETP2"/>
<reference evidence="1 2" key="1">
    <citation type="submission" date="2014-04" db="EMBL/GenBank/DDBJ databases">
        <authorList>
            <consortium name="DOE Joint Genome Institute"/>
            <person name="Kuo A."/>
            <person name="Tarkka M."/>
            <person name="Buscot F."/>
            <person name="Kohler A."/>
            <person name="Nagy L.G."/>
            <person name="Floudas D."/>
            <person name="Copeland A."/>
            <person name="Barry K.W."/>
            <person name="Cichocki N."/>
            <person name="Veneault-Fourrey C."/>
            <person name="LaButti K."/>
            <person name="Lindquist E.A."/>
            <person name="Lipzen A."/>
            <person name="Lundell T."/>
            <person name="Morin E."/>
            <person name="Murat C."/>
            <person name="Sun H."/>
            <person name="Tunlid A."/>
            <person name="Henrissat B."/>
            <person name="Grigoriev I.V."/>
            <person name="Hibbett D.S."/>
            <person name="Martin F."/>
            <person name="Nordberg H.P."/>
            <person name="Cantor M.N."/>
            <person name="Hua S.X."/>
        </authorList>
    </citation>
    <scope>NUCLEOTIDE SEQUENCE [LARGE SCALE GENOMIC DNA]</scope>
    <source>
        <strain evidence="1 2">F 1598</strain>
    </source>
</reference>
<proteinExistence type="predicted"/>
<evidence type="ECO:0000313" key="1">
    <source>
        <dbReference type="EMBL" id="KIM71156.1"/>
    </source>
</evidence>
<dbReference type="EMBL" id="KN833446">
    <property type="protein sequence ID" value="KIM71156.1"/>
    <property type="molecule type" value="Genomic_DNA"/>
</dbReference>
<evidence type="ECO:0000313" key="2">
    <source>
        <dbReference type="Proteomes" id="UP000054166"/>
    </source>
</evidence>
<gene>
    <name evidence="1" type="ORF">PILCRDRAFT_17327</name>
</gene>
<sequence>MKQAQQIQCTQENCNIEVHQLHTHLLDENSSLNKITHKVKHDAHPIAAVVEDFVIHHQCANFCLLACVKNIHNLKGFTGDKTPGTRISQANELSHKLMESLGIGKEIYTDHTAGDEDDQDLDDDNKAAGEYGGLVQFLYDIPLN</sequence>
<name>A0A0C3ETP2_PILCF</name>
<reference evidence="2" key="2">
    <citation type="submission" date="2015-01" db="EMBL/GenBank/DDBJ databases">
        <title>Evolutionary Origins and Diversification of the Mycorrhizal Mutualists.</title>
        <authorList>
            <consortium name="DOE Joint Genome Institute"/>
            <consortium name="Mycorrhizal Genomics Consortium"/>
            <person name="Kohler A."/>
            <person name="Kuo A."/>
            <person name="Nagy L.G."/>
            <person name="Floudas D."/>
            <person name="Copeland A."/>
            <person name="Barry K.W."/>
            <person name="Cichocki N."/>
            <person name="Veneault-Fourrey C."/>
            <person name="LaButti K."/>
            <person name="Lindquist E.A."/>
            <person name="Lipzen A."/>
            <person name="Lundell T."/>
            <person name="Morin E."/>
            <person name="Murat C."/>
            <person name="Riley R."/>
            <person name="Ohm R."/>
            <person name="Sun H."/>
            <person name="Tunlid A."/>
            <person name="Henrissat B."/>
            <person name="Grigoriev I.V."/>
            <person name="Hibbett D.S."/>
            <person name="Martin F."/>
        </authorList>
    </citation>
    <scope>NUCLEOTIDE SEQUENCE [LARGE SCALE GENOMIC DNA]</scope>
    <source>
        <strain evidence="2">F 1598</strain>
    </source>
</reference>
<dbReference type="HOGENOM" id="CLU_1797199_0_0_1"/>
<protein>
    <submittedName>
        <fullName evidence="1">Uncharacterized protein</fullName>
    </submittedName>
</protein>
<dbReference type="Proteomes" id="UP000054166">
    <property type="component" value="Unassembled WGS sequence"/>
</dbReference>